<evidence type="ECO:0008006" key="3">
    <source>
        <dbReference type="Google" id="ProtNLM"/>
    </source>
</evidence>
<protein>
    <recommendedName>
        <fullName evidence="3">Abortive phage resistance protein AbiGi, antitoxin</fullName>
    </recommendedName>
</protein>
<dbReference type="RefSeq" id="WP_174950329.1">
    <property type="nucleotide sequence ID" value="NZ_CABVQH010000005.1"/>
</dbReference>
<reference evidence="1 2" key="1">
    <citation type="submission" date="2019-09" db="EMBL/GenBank/DDBJ databases">
        <authorList>
            <person name="Depoorter E."/>
        </authorList>
    </citation>
    <scope>NUCLEOTIDE SEQUENCE [LARGE SCALE GENOMIC DNA]</scope>
    <source>
        <strain evidence="1">R-18109</strain>
    </source>
</reference>
<sequence length="245" mass="28743">MALSSNTLTHFTQKKEALFGILQGHFKIFFCKETVRLTKRRQWNFYAPMVSFCDIPMSEIKDHIEKYGSYGIGLTKEWAVKNGLNPVLYVSRESALSESYHAAMKYYVEGEEEESASLGELALLDFFGYMKNYEARLDRKGTRIDKYRFSDEREWRFVPRHTDDNEVLVARTTYEKNPSKYSNLYSDFELKFEPDDIKYIIINDDSEIREVINHLRATSGGKYSFDEVDRLTSRILTTEQIKGDF</sequence>
<dbReference type="Pfam" id="PF10899">
    <property type="entry name" value="AbiGi"/>
    <property type="match status" value="1"/>
</dbReference>
<accession>A0A6P2U8Q8</accession>
<gene>
    <name evidence="1" type="ORF">BLA18109_01975</name>
</gene>
<name>A0A6P2U8Q8_BURL3</name>
<dbReference type="InterPro" id="IPR021223">
    <property type="entry name" value="AbiGi"/>
</dbReference>
<proteinExistence type="predicted"/>
<evidence type="ECO:0000313" key="2">
    <source>
        <dbReference type="Proteomes" id="UP000494260"/>
    </source>
</evidence>
<dbReference type="Proteomes" id="UP000494260">
    <property type="component" value="Unassembled WGS sequence"/>
</dbReference>
<dbReference type="EMBL" id="CABVQH010000005">
    <property type="protein sequence ID" value="VWC64054.1"/>
    <property type="molecule type" value="Genomic_DNA"/>
</dbReference>
<evidence type="ECO:0000313" key="1">
    <source>
        <dbReference type="EMBL" id="VWC64054.1"/>
    </source>
</evidence>
<dbReference type="AlphaFoldDB" id="A0A6P2U8Q8"/>
<organism evidence="1 2">
    <name type="scientific">Burkholderia lata (strain ATCC 17760 / DSM 23089 / LMG 22485 / NCIMB 9086 / R18194 / 383)</name>
    <dbReference type="NCBI Taxonomy" id="482957"/>
    <lineage>
        <taxon>Bacteria</taxon>
        <taxon>Pseudomonadati</taxon>
        <taxon>Pseudomonadota</taxon>
        <taxon>Betaproteobacteria</taxon>
        <taxon>Burkholderiales</taxon>
        <taxon>Burkholderiaceae</taxon>
        <taxon>Burkholderia</taxon>
        <taxon>Burkholderia cepacia complex</taxon>
    </lineage>
</organism>